<keyword evidence="3" id="KW-1185">Reference proteome</keyword>
<dbReference type="EMBL" id="JANPWB010000004">
    <property type="protein sequence ID" value="KAJ1194541.1"/>
    <property type="molecule type" value="Genomic_DNA"/>
</dbReference>
<evidence type="ECO:0000313" key="3">
    <source>
        <dbReference type="Proteomes" id="UP001066276"/>
    </source>
</evidence>
<evidence type="ECO:0000256" key="1">
    <source>
        <dbReference type="SAM" id="MobiDB-lite"/>
    </source>
</evidence>
<protein>
    <submittedName>
        <fullName evidence="2">Uncharacterized protein</fullName>
    </submittedName>
</protein>
<sequence length="95" mass="10578">MGLTAFRDTFVEAEPPWSSVDGGKRRRRLPSEEAKAESAQAQGVLEQRLSICPGRKEGGAKEVRKVAEGLEEPRKLIKFQEEGAVAQLTRKEELK</sequence>
<feature type="region of interest" description="Disordered" evidence="1">
    <location>
        <begin position="14"/>
        <end position="40"/>
    </location>
</feature>
<gene>
    <name evidence="2" type="ORF">NDU88_003829</name>
</gene>
<dbReference type="AlphaFoldDB" id="A0AAV7V148"/>
<evidence type="ECO:0000313" key="2">
    <source>
        <dbReference type="EMBL" id="KAJ1194541.1"/>
    </source>
</evidence>
<reference evidence="2" key="1">
    <citation type="journal article" date="2022" name="bioRxiv">
        <title>Sequencing and chromosome-scale assembly of the giantPleurodeles waltlgenome.</title>
        <authorList>
            <person name="Brown T."/>
            <person name="Elewa A."/>
            <person name="Iarovenko S."/>
            <person name="Subramanian E."/>
            <person name="Araus A.J."/>
            <person name="Petzold A."/>
            <person name="Susuki M."/>
            <person name="Suzuki K.-i.T."/>
            <person name="Hayashi T."/>
            <person name="Toyoda A."/>
            <person name="Oliveira C."/>
            <person name="Osipova E."/>
            <person name="Leigh N.D."/>
            <person name="Simon A."/>
            <person name="Yun M.H."/>
        </authorList>
    </citation>
    <scope>NUCLEOTIDE SEQUENCE</scope>
    <source>
        <strain evidence="2">20211129_DDA</strain>
        <tissue evidence="2">Liver</tissue>
    </source>
</reference>
<comment type="caution">
    <text evidence="2">The sequence shown here is derived from an EMBL/GenBank/DDBJ whole genome shotgun (WGS) entry which is preliminary data.</text>
</comment>
<name>A0AAV7V148_PLEWA</name>
<proteinExistence type="predicted"/>
<dbReference type="Proteomes" id="UP001066276">
    <property type="component" value="Chromosome 2_2"/>
</dbReference>
<accession>A0AAV7V148</accession>
<organism evidence="2 3">
    <name type="scientific">Pleurodeles waltl</name>
    <name type="common">Iberian ribbed newt</name>
    <dbReference type="NCBI Taxonomy" id="8319"/>
    <lineage>
        <taxon>Eukaryota</taxon>
        <taxon>Metazoa</taxon>
        <taxon>Chordata</taxon>
        <taxon>Craniata</taxon>
        <taxon>Vertebrata</taxon>
        <taxon>Euteleostomi</taxon>
        <taxon>Amphibia</taxon>
        <taxon>Batrachia</taxon>
        <taxon>Caudata</taxon>
        <taxon>Salamandroidea</taxon>
        <taxon>Salamandridae</taxon>
        <taxon>Pleurodelinae</taxon>
        <taxon>Pleurodeles</taxon>
    </lineage>
</organism>